<dbReference type="Gene3D" id="1.25.40.10">
    <property type="entry name" value="Tetratricopeptide repeat domain"/>
    <property type="match status" value="1"/>
</dbReference>
<gene>
    <name evidence="1" type="ORF">OnM2_000007</name>
</gene>
<sequence length="930" mass="107449">MPVPSDNVLRVLRDLALGTSCTMAFMFGFILDDRQRLIQTAHRTRRNIEILKSSKRYSTKGASVIRAFEEKTLRFDNDNVEVKLQPSFLCEGVKSAKDQSNTISRENTVDYNTSRLESHNGVHTPTQREPRGQFQLNKMKRPKKLSTGLKIQMKENVTCITGLEQHITSLIDQTPSQVETAANIFIDTMKDYIGLTEGSLNISDNRRALNLALTLFRACMREGRLDFSRKIFYSVMKRSIDEKIFIAFQLEKIIEQLMNGVSSKNLEEIISLYLATLDRYTESQSSQSLALGHKICETAFKFGKYHCVREIFNKMKMRFCKFPIESLSYFIMAASYAKVYQSEVFEFYIKYFGQISSSENHHNKVVKVIVNHLLVHRMFAETEQVIATAAHVAGKAGYSPPAKPCLDLIRKNWEIYQDLDKTMALFNRAEDYIQNVRHPCVFYETIIKICLEADDTLSAWSYYNKSKKNNCPKLGSVLVQSTLLKAQEGDFKGVENDLKNIDRSDIADQYSKIFPKILKIYSCKNDMTRTENFIELAFKTGIRLNTNSVNKIAELYAKERNFEALNRLLHFVINKGYSIDSSFINMILKQSYDSWKYSIEDVFLLVEIILKLNIYYPVVDVNTFLLLRRLISSKRRASAVWKNNASEKLNRIFESYRLEPKNPKNPNHILSEMVVALNLNDPQEALAIYDWACLKNVRIGSKHLNVAVEASYRYYNGDISDGMKRVQNSGLNGPQTAESIALLFVHHLQQLASKETNSSDEIVQSTLNFISSFEKRGLQIPMQVITQTISTLERLRKYYDVGTFWDSISRRLGFHLIHHNIETLTIFLSTYIKLGYTPGFWKIFQIMIKNQIFPDQRFRLTLDNAKRRILFELRSQKKPDPQKDAFLDTITEGRELVKQIRARTYSKRQIGTCKLIEKIEESLRIKDSPG</sequence>
<dbReference type="GO" id="GO:0003729">
    <property type="term" value="F:mRNA binding"/>
    <property type="evidence" value="ECO:0007669"/>
    <property type="project" value="TreeGrafter"/>
</dbReference>
<dbReference type="GO" id="GO:0007005">
    <property type="term" value="P:mitochondrion organization"/>
    <property type="evidence" value="ECO:0007669"/>
    <property type="project" value="TreeGrafter"/>
</dbReference>
<dbReference type="GO" id="GO:0006396">
    <property type="term" value="P:RNA processing"/>
    <property type="evidence" value="ECO:0007669"/>
    <property type="project" value="TreeGrafter"/>
</dbReference>
<dbReference type="InterPro" id="IPR051114">
    <property type="entry name" value="Mito_RNA_Proc_CCM1"/>
</dbReference>
<dbReference type="STRING" id="212602.A0A420I8J6"/>
<name>A0A420I8J6_9PEZI</name>
<evidence type="ECO:0000313" key="2">
    <source>
        <dbReference type="Proteomes" id="UP000286134"/>
    </source>
</evidence>
<protein>
    <recommendedName>
        <fullName evidence="3">Pentatricopeptide repeat-containing protein</fullName>
    </recommendedName>
</protein>
<keyword evidence="2" id="KW-1185">Reference proteome</keyword>
<dbReference type="OrthoDB" id="185373at2759"/>
<dbReference type="EMBL" id="MCFK01000095">
    <property type="protein sequence ID" value="RKF65962.1"/>
    <property type="molecule type" value="Genomic_DNA"/>
</dbReference>
<dbReference type="InterPro" id="IPR011990">
    <property type="entry name" value="TPR-like_helical_dom_sf"/>
</dbReference>
<dbReference type="AlphaFoldDB" id="A0A420I8J6"/>
<comment type="caution">
    <text evidence="1">The sequence shown here is derived from an EMBL/GenBank/DDBJ whole genome shotgun (WGS) entry which is preliminary data.</text>
</comment>
<evidence type="ECO:0000313" key="1">
    <source>
        <dbReference type="EMBL" id="RKF65962.1"/>
    </source>
</evidence>
<organism evidence="1 2">
    <name type="scientific">Erysiphe neolycopersici</name>
    <dbReference type="NCBI Taxonomy" id="212602"/>
    <lineage>
        <taxon>Eukaryota</taxon>
        <taxon>Fungi</taxon>
        <taxon>Dikarya</taxon>
        <taxon>Ascomycota</taxon>
        <taxon>Pezizomycotina</taxon>
        <taxon>Leotiomycetes</taxon>
        <taxon>Erysiphales</taxon>
        <taxon>Erysiphaceae</taxon>
        <taxon>Erysiphe</taxon>
    </lineage>
</organism>
<evidence type="ECO:0008006" key="3">
    <source>
        <dbReference type="Google" id="ProtNLM"/>
    </source>
</evidence>
<dbReference type="PANTHER" id="PTHR47934">
    <property type="entry name" value="PENTATRICOPEPTIDE REPEAT-CONTAINING PROTEIN PET309, MITOCHONDRIAL"/>
    <property type="match status" value="1"/>
</dbReference>
<reference evidence="1 2" key="1">
    <citation type="journal article" date="2018" name="BMC Genomics">
        <title>Comparative genome analyses reveal sequence features reflecting distinct modes of host-adaptation between dicot and monocot powdery mildew.</title>
        <authorList>
            <person name="Wu Y."/>
            <person name="Ma X."/>
            <person name="Pan Z."/>
            <person name="Kale S.D."/>
            <person name="Song Y."/>
            <person name="King H."/>
            <person name="Zhang Q."/>
            <person name="Presley C."/>
            <person name="Deng X."/>
            <person name="Wei C.I."/>
            <person name="Xiao S."/>
        </authorList>
    </citation>
    <scope>NUCLEOTIDE SEQUENCE [LARGE SCALE GENOMIC DNA]</scope>
    <source>
        <strain evidence="1">UMSG2</strain>
    </source>
</reference>
<proteinExistence type="predicted"/>
<accession>A0A420I8J6</accession>
<dbReference type="GO" id="GO:0005739">
    <property type="term" value="C:mitochondrion"/>
    <property type="evidence" value="ECO:0007669"/>
    <property type="project" value="TreeGrafter"/>
</dbReference>
<dbReference type="Proteomes" id="UP000286134">
    <property type="component" value="Unassembled WGS sequence"/>
</dbReference>
<dbReference type="PANTHER" id="PTHR47934:SF6">
    <property type="entry name" value="MITOCHONDRIAL GROUP I INTRON SPLICING FACTOR CCM1-RELATED"/>
    <property type="match status" value="1"/>
</dbReference>